<evidence type="ECO:0000313" key="4">
    <source>
        <dbReference type="Proteomes" id="UP000298324"/>
    </source>
</evidence>
<dbReference type="Pfam" id="PF02594">
    <property type="entry name" value="DUF167"/>
    <property type="match status" value="1"/>
</dbReference>
<proteinExistence type="inferred from homology"/>
<evidence type="ECO:0000313" key="3">
    <source>
        <dbReference type="EMBL" id="TEB05796.1"/>
    </source>
</evidence>
<dbReference type="RefSeq" id="WP_190258519.1">
    <property type="nucleotide sequence ID" value="NZ_QFGA01000002.1"/>
</dbReference>
<evidence type="ECO:0000256" key="1">
    <source>
        <dbReference type="ARBA" id="ARBA00010364"/>
    </source>
</evidence>
<dbReference type="HAMAP" id="MF_00634">
    <property type="entry name" value="UPF0235"/>
    <property type="match status" value="1"/>
</dbReference>
<reference evidence="3 4" key="1">
    <citation type="journal article" date="2018" name="Environ. Microbiol.">
        <title>Novel energy conservation strategies and behaviour of Pelotomaculum schinkii driving syntrophic propionate catabolism.</title>
        <authorList>
            <person name="Hidalgo-Ahumada C.A.P."/>
            <person name="Nobu M.K."/>
            <person name="Narihiro T."/>
            <person name="Tamaki H."/>
            <person name="Liu W.T."/>
            <person name="Kamagata Y."/>
            <person name="Stams A.J.M."/>
            <person name="Imachi H."/>
            <person name="Sousa D.Z."/>
        </authorList>
    </citation>
    <scope>NUCLEOTIDE SEQUENCE [LARGE SCALE GENOMIC DNA]</scope>
    <source>
        <strain evidence="3 4">HH</strain>
    </source>
</reference>
<dbReference type="AlphaFoldDB" id="A0A4Y7RAH7"/>
<dbReference type="NCBIfam" id="TIGR00251">
    <property type="entry name" value="DUF167 family protein"/>
    <property type="match status" value="1"/>
</dbReference>
<dbReference type="SMART" id="SM01152">
    <property type="entry name" value="DUF167"/>
    <property type="match status" value="1"/>
</dbReference>
<protein>
    <recommendedName>
        <fullName evidence="2">UPF0235 protein Psch_02837</fullName>
    </recommendedName>
</protein>
<dbReference type="GO" id="GO:0005737">
    <property type="term" value="C:cytoplasm"/>
    <property type="evidence" value="ECO:0007669"/>
    <property type="project" value="TreeGrafter"/>
</dbReference>
<name>A0A4Y7RAH7_9FIRM</name>
<evidence type="ECO:0000256" key="2">
    <source>
        <dbReference type="HAMAP-Rule" id="MF_00634"/>
    </source>
</evidence>
<dbReference type="EMBL" id="QFGA01000002">
    <property type="protein sequence ID" value="TEB05796.1"/>
    <property type="molecule type" value="Genomic_DNA"/>
</dbReference>
<organism evidence="3 4">
    <name type="scientific">Pelotomaculum schinkii</name>
    <dbReference type="NCBI Taxonomy" id="78350"/>
    <lineage>
        <taxon>Bacteria</taxon>
        <taxon>Bacillati</taxon>
        <taxon>Bacillota</taxon>
        <taxon>Clostridia</taxon>
        <taxon>Eubacteriales</taxon>
        <taxon>Desulfotomaculaceae</taxon>
        <taxon>Pelotomaculum</taxon>
    </lineage>
</organism>
<dbReference type="Proteomes" id="UP000298324">
    <property type="component" value="Unassembled WGS sequence"/>
</dbReference>
<dbReference type="Gene3D" id="3.30.1200.10">
    <property type="entry name" value="YggU-like"/>
    <property type="match status" value="1"/>
</dbReference>
<dbReference type="PANTHER" id="PTHR13420:SF7">
    <property type="entry name" value="UPF0235 PROTEIN C15ORF40"/>
    <property type="match status" value="1"/>
</dbReference>
<gene>
    <name evidence="3" type="ORF">Psch_02837</name>
</gene>
<dbReference type="SUPFAM" id="SSF69786">
    <property type="entry name" value="YggU-like"/>
    <property type="match status" value="1"/>
</dbReference>
<sequence>MLPLKEEKDGVSFKVRVQPRASKNQVAGIFEDALRVRLTAPPVDGEANEACRAFLADLLSVGRGQVEILSGLTGRNKVVKIKGVSVSEVQKRLP</sequence>
<comment type="similarity">
    <text evidence="1 2">Belongs to the UPF0235 family.</text>
</comment>
<dbReference type="InterPro" id="IPR003746">
    <property type="entry name" value="DUF167"/>
</dbReference>
<dbReference type="PANTHER" id="PTHR13420">
    <property type="entry name" value="UPF0235 PROTEIN C15ORF40"/>
    <property type="match status" value="1"/>
</dbReference>
<comment type="caution">
    <text evidence="3">The sequence shown here is derived from an EMBL/GenBank/DDBJ whole genome shotgun (WGS) entry which is preliminary data.</text>
</comment>
<dbReference type="InterPro" id="IPR036591">
    <property type="entry name" value="YggU-like_sf"/>
</dbReference>
<accession>A0A4Y7RAH7</accession>
<keyword evidence="4" id="KW-1185">Reference proteome</keyword>